<evidence type="ECO:0000259" key="1">
    <source>
        <dbReference type="Pfam" id="PF13966"/>
    </source>
</evidence>
<protein>
    <recommendedName>
        <fullName evidence="1">Reverse transcriptase zinc-binding domain-containing protein</fullName>
    </recommendedName>
</protein>
<feature type="domain" description="Reverse transcriptase zinc-binding" evidence="1">
    <location>
        <begin position="77"/>
        <end position="161"/>
    </location>
</feature>
<comment type="caution">
    <text evidence="2">The sequence shown here is derived from an EMBL/GenBank/DDBJ whole genome shotgun (WGS) entry which is preliminary data.</text>
</comment>
<accession>A0AAV5HPZ7</accession>
<proteinExistence type="predicted"/>
<dbReference type="PANTHER" id="PTHR33116:SF84">
    <property type="entry name" value="RNA-DIRECTED DNA POLYMERASE"/>
    <property type="match status" value="1"/>
</dbReference>
<gene>
    <name evidence="2" type="ORF">SLEP1_g2300</name>
</gene>
<dbReference type="PANTHER" id="PTHR33116">
    <property type="entry name" value="REVERSE TRANSCRIPTASE ZINC-BINDING DOMAIN-CONTAINING PROTEIN-RELATED-RELATED"/>
    <property type="match status" value="1"/>
</dbReference>
<dbReference type="EMBL" id="BPVZ01000002">
    <property type="protein sequence ID" value="GKU87979.1"/>
    <property type="molecule type" value="Genomic_DNA"/>
</dbReference>
<evidence type="ECO:0000313" key="3">
    <source>
        <dbReference type="Proteomes" id="UP001054252"/>
    </source>
</evidence>
<dbReference type="Pfam" id="PF13966">
    <property type="entry name" value="zf-RVT"/>
    <property type="match status" value="1"/>
</dbReference>
<name>A0AAV5HPZ7_9ROSI</name>
<dbReference type="Proteomes" id="UP001054252">
    <property type="component" value="Unassembled WGS sequence"/>
</dbReference>
<dbReference type="AlphaFoldDB" id="A0AAV5HPZ7"/>
<sequence length="224" mass="25508">MARTYSFGMMLGIQLVNDAAIPYQEKVAVAVRGNYWNWPPAHSPQLVQIQADLCGKLYPQERIKDTVVWVPSASGRFHTGQTWHWLRQKHSGVSWFKLIWFLDSIPKHSFVGWLAILNRLTTKARQKKWTPSIDDTCPSCGSASETCEHMFFKCSFSSPIWQTLSSMAGTLSSMAGIPFHDSYLSLLAWVGKRISRKSLQVTLIKLAWNAAVYHIWTEKKSKDS</sequence>
<keyword evidence="3" id="KW-1185">Reference proteome</keyword>
<evidence type="ECO:0000313" key="2">
    <source>
        <dbReference type="EMBL" id="GKU87979.1"/>
    </source>
</evidence>
<organism evidence="2 3">
    <name type="scientific">Rubroshorea leprosula</name>
    <dbReference type="NCBI Taxonomy" id="152421"/>
    <lineage>
        <taxon>Eukaryota</taxon>
        <taxon>Viridiplantae</taxon>
        <taxon>Streptophyta</taxon>
        <taxon>Embryophyta</taxon>
        <taxon>Tracheophyta</taxon>
        <taxon>Spermatophyta</taxon>
        <taxon>Magnoliopsida</taxon>
        <taxon>eudicotyledons</taxon>
        <taxon>Gunneridae</taxon>
        <taxon>Pentapetalae</taxon>
        <taxon>rosids</taxon>
        <taxon>malvids</taxon>
        <taxon>Malvales</taxon>
        <taxon>Dipterocarpaceae</taxon>
        <taxon>Rubroshorea</taxon>
    </lineage>
</organism>
<dbReference type="InterPro" id="IPR026960">
    <property type="entry name" value="RVT-Znf"/>
</dbReference>
<reference evidence="2 3" key="1">
    <citation type="journal article" date="2021" name="Commun. Biol.">
        <title>The genome of Shorea leprosula (Dipterocarpaceae) highlights the ecological relevance of drought in aseasonal tropical rainforests.</title>
        <authorList>
            <person name="Ng K.K.S."/>
            <person name="Kobayashi M.J."/>
            <person name="Fawcett J.A."/>
            <person name="Hatakeyama M."/>
            <person name="Paape T."/>
            <person name="Ng C.H."/>
            <person name="Ang C.C."/>
            <person name="Tnah L.H."/>
            <person name="Lee C.T."/>
            <person name="Nishiyama T."/>
            <person name="Sese J."/>
            <person name="O'Brien M.J."/>
            <person name="Copetti D."/>
            <person name="Mohd Noor M.I."/>
            <person name="Ong R.C."/>
            <person name="Putra M."/>
            <person name="Sireger I.Z."/>
            <person name="Indrioko S."/>
            <person name="Kosugi Y."/>
            <person name="Izuno A."/>
            <person name="Isagi Y."/>
            <person name="Lee S.L."/>
            <person name="Shimizu K.K."/>
        </authorList>
    </citation>
    <scope>NUCLEOTIDE SEQUENCE [LARGE SCALE GENOMIC DNA]</scope>
    <source>
        <strain evidence="2">214</strain>
    </source>
</reference>